<dbReference type="Proteomes" id="UP000271125">
    <property type="component" value="Unassembled WGS sequence"/>
</dbReference>
<organism evidence="1 2">
    <name type="scientific">candidate division TA06 bacterium</name>
    <dbReference type="NCBI Taxonomy" id="2250710"/>
    <lineage>
        <taxon>Bacteria</taxon>
        <taxon>Bacteria division TA06</taxon>
    </lineage>
</organism>
<sequence>MGILKIMAIGKIIGKYYHPHLNLLPADAKALADRPAYAEALAGRPSRARKKTTEGKIKHGKVMLFNFPSHWREGIEGRG</sequence>
<proteinExistence type="predicted"/>
<comment type="caution">
    <text evidence="1">The sequence shown here is derived from an EMBL/GenBank/DDBJ whole genome shotgun (WGS) entry which is preliminary data.</text>
</comment>
<dbReference type="EMBL" id="QNBD01000093">
    <property type="protein sequence ID" value="RKX71367.1"/>
    <property type="molecule type" value="Genomic_DNA"/>
</dbReference>
<feature type="non-terminal residue" evidence="1">
    <location>
        <position position="79"/>
    </location>
</feature>
<dbReference type="AlphaFoldDB" id="A0A660SKV5"/>
<evidence type="ECO:0000313" key="2">
    <source>
        <dbReference type="Proteomes" id="UP000271125"/>
    </source>
</evidence>
<gene>
    <name evidence="1" type="ORF">DRP43_02520</name>
</gene>
<evidence type="ECO:0000313" key="1">
    <source>
        <dbReference type="EMBL" id="RKX71367.1"/>
    </source>
</evidence>
<reference evidence="1 2" key="1">
    <citation type="submission" date="2018-06" db="EMBL/GenBank/DDBJ databases">
        <title>Extensive metabolic versatility and redundancy in microbially diverse, dynamic hydrothermal sediments.</title>
        <authorList>
            <person name="Dombrowski N."/>
            <person name="Teske A."/>
            <person name="Baker B.J."/>
        </authorList>
    </citation>
    <scope>NUCLEOTIDE SEQUENCE [LARGE SCALE GENOMIC DNA]</scope>
    <source>
        <strain evidence="1">B10_G13</strain>
    </source>
</reference>
<accession>A0A660SKV5</accession>
<name>A0A660SKV5_UNCT6</name>
<protein>
    <submittedName>
        <fullName evidence="1">Uncharacterized protein</fullName>
    </submittedName>
</protein>